<evidence type="ECO:0000313" key="4">
    <source>
        <dbReference type="EMBL" id="SAM03919.1"/>
    </source>
</evidence>
<dbReference type="FunFam" id="2.60.260.20:FF:000013">
    <property type="entry name" value="DnaJ subfamily B member 11"/>
    <property type="match status" value="1"/>
</dbReference>
<feature type="region of interest" description="Disordered" evidence="2">
    <location>
        <begin position="49"/>
        <end position="99"/>
    </location>
</feature>
<dbReference type="OMA" id="MGRDYYK"/>
<dbReference type="SUPFAM" id="SSF46565">
    <property type="entry name" value="Chaperone J-domain"/>
    <property type="match status" value="1"/>
</dbReference>
<dbReference type="GO" id="GO:0005829">
    <property type="term" value="C:cytosol"/>
    <property type="evidence" value="ECO:0007669"/>
    <property type="project" value="TreeGrafter"/>
</dbReference>
<dbReference type="Gene3D" id="2.60.260.20">
    <property type="entry name" value="Urease metallochaperone UreE, N-terminal domain"/>
    <property type="match status" value="2"/>
</dbReference>
<evidence type="ECO:0000256" key="1">
    <source>
        <dbReference type="ARBA" id="ARBA00023186"/>
    </source>
</evidence>
<protein>
    <recommendedName>
        <fullName evidence="3">J domain-containing protein</fullName>
    </recommendedName>
</protein>
<dbReference type="PRINTS" id="PR00625">
    <property type="entry name" value="JDOMAIN"/>
</dbReference>
<dbReference type="Proteomes" id="UP000078561">
    <property type="component" value="Unassembled WGS sequence"/>
</dbReference>
<keyword evidence="5" id="KW-1185">Reference proteome</keyword>
<dbReference type="OrthoDB" id="10250354at2759"/>
<dbReference type="AlphaFoldDB" id="A0A163MDW6"/>
<organism evidence="4">
    <name type="scientific">Absidia glauca</name>
    <name type="common">Pin mould</name>
    <dbReference type="NCBI Taxonomy" id="4829"/>
    <lineage>
        <taxon>Eukaryota</taxon>
        <taxon>Fungi</taxon>
        <taxon>Fungi incertae sedis</taxon>
        <taxon>Mucoromycota</taxon>
        <taxon>Mucoromycotina</taxon>
        <taxon>Mucoromycetes</taxon>
        <taxon>Mucorales</taxon>
        <taxon>Cunninghamellaceae</taxon>
        <taxon>Absidia</taxon>
    </lineage>
</organism>
<dbReference type="Gene3D" id="1.10.287.110">
    <property type="entry name" value="DnaJ domain"/>
    <property type="match status" value="1"/>
</dbReference>
<feature type="domain" description="J" evidence="3">
    <location>
        <begin position="1"/>
        <end position="51"/>
    </location>
</feature>
<name>A0A163MDW6_ABSGL</name>
<dbReference type="GO" id="GO:0006457">
    <property type="term" value="P:protein folding"/>
    <property type="evidence" value="ECO:0007669"/>
    <property type="project" value="InterPro"/>
</dbReference>
<evidence type="ECO:0000313" key="5">
    <source>
        <dbReference type="Proteomes" id="UP000078561"/>
    </source>
</evidence>
<dbReference type="CDD" id="cd06257">
    <property type="entry name" value="DnaJ"/>
    <property type="match status" value="1"/>
</dbReference>
<dbReference type="FunFam" id="2.60.260.20:FF:000002">
    <property type="entry name" value="Dnaj homolog subfamily b member"/>
    <property type="match status" value="1"/>
</dbReference>
<dbReference type="InterPro" id="IPR002939">
    <property type="entry name" value="DnaJ_C"/>
</dbReference>
<dbReference type="GO" id="GO:0051082">
    <property type="term" value="F:unfolded protein binding"/>
    <property type="evidence" value="ECO:0007669"/>
    <property type="project" value="InterPro"/>
</dbReference>
<evidence type="ECO:0000259" key="3">
    <source>
        <dbReference type="PROSITE" id="PS50076"/>
    </source>
</evidence>
<dbReference type="GO" id="GO:0006413">
    <property type="term" value="P:translational initiation"/>
    <property type="evidence" value="ECO:0007669"/>
    <property type="project" value="TreeGrafter"/>
</dbReference>
<dbReference type="GO" id="GO:0051087">
    <property type="term" value="F:protein-folding chaperone binding"/>
    <property type="evidence" value="ECO:0007669"/>
    <property type="project" value="TreeGrafter"/>
</dbReference>
<dbReference type="Pfam" id="PF01556">
    <property type="entry name" value="DnaJ_C"/>
    <property type="match status" value="1"/>
</dbReference>
<gene>
    <name evidence="4" type="primary">ABSGL_09775.1 scaffold 11617</name>
</gene>
<dbReference type="Pfam" id="PF00226">
    <property type="entry name" value="DnaJ"/>
    <property type="match status" value="1"/>
</dbReference>
<proteinExistence type="predicted"/>
<dbReference type="PROSITE" id="PS50076">
    <property type="entry name" value="DNAJ_2"/>
    <property type="match status" value="1"/>
</dbReference>
<dbReference type="SUPFAM" id="SSF49493">
    <property type="entry name" value="HSP40/DnaJ peptide-binding domain"/>
    <property type="match status" value="2"/>
</dbReference>
<sequence length="381" mass="40706">MMNSRKPIESKWHPDRNKDNADKAKEKFQEVGEAFEVLSDKNKRAIFDQYGEEGLKAGPPPSSGGGGGGGFPGGGFSSGGAGEFPGGFSFTSSSTGGGGGYNPSSADDIFKHFFSAFGGADDLGGMGGMGGMGGGGMPGFSFQNMGGGDRSKSSRFSHQQGPSSFGDFDSFGSSPVNEKPPAIKRALPVTLEGKHKHNQLYVKRNRCTNQSSFEQIALYTGTTKRLKVTRKQPDASGRLATTDKVLTINIKPGWKAGTKILFKNEGDVMDNGQTQDIVFIVEEKPHDVFKRDGDNLRMVVKLTLVEALTGFSKTITTLDGRKLKVSNTNSVIQTGQESRVPNEGMPNSKTGQKGDLFVKYEVVFPTSLTTEQKDGIKTLLG</sequence>
<dbReference type="InterPro" id="IPR051339">
    <property type="entry name" value="DnaJ_subfamily_B"/>
</dbReference>
<dbReference type="PROSITE" id="PS00636">
    <property type="entry name" value="DNAJ_1"/>
    <property type="match status" value="1"/>
</dbReference>
<dbReference type="InterPro" id="IPR008971">
    <property type="entry name" value="HSP40/DnaJ_pept-bd"/>
</dbReference>
<feature type="region of interest" description="Disordered" evidence="2">
    <location>
        <begin position="1"/>
        <end position="27"/>
    </location>
</feature>
<dbReference type="InterPro" id="IPR018253">
    <property type="entry name" value="DnaJ_domain_CS"/>
</dbReference>
<accession>A0A163MDW6</accession>
<feature type="compositionally biased region" description="Gly residues" evidence="2">
    <location>
        <begin position="63"/>
        <end position="85"/>
    </location>
</feature>
<reference evidence="4" key="1">
    <citation type="submission" date="2016-04" db="EMBL/GenBank/DDBJ databases">
        <authorList>
            <person name="Evans L.H."/>
            <person name="Alamgir A."/>
            <person name="Owens N."/>
            <person name="Weber N.D."/>
            <person name="Virtaneva K."/>
            <person name="Barbian K."/>
            <person name="Babar A."/>
            <person name="Rosenke K."/>
        </authorList>
    </citation>
    <scope>NUCLEOTIDE SEQUENCE [LARGE SCALE GENOMIC DNA]</scope>
    <source>
        <strain evidence="4">CBS 101.48</strain>
    </source>
</reference>
<dbReference type="InterPro" id="IPR001623">
    <property type="entry name" value="DnaJ_domain"/>
</dbReference>
<dbReference type="InParanoid" id="A0A163MDW6"/>
<feature type="region of interest" description="Disordered" evidence="2">
    <location>
        <begin position="137"/>
        <end position="180"/>
    </location>
</feature>
<dbReference type="PANTHER" id="PTHR24078">
    <property type="entry name" value="DNAJ HOMOLOG SUBFAMILY C MEMBER"/>
    <property type="match status" value="1"/>
</dbReference>
<dbReference type="FunCoup" id="A0A163MDW6">
    <property type="interactions" value="406"/>
</dbReference>
<evidence type="ECO:0000256" key="2">
    <source>
        <dbReference type="SAM" id="MobiDB-lite"/>
    </source>
</evidence>
<dbReference type="InterPro" id="IPR036869">
    <property type="entry name" value="J_dom_sf"/>
</dbReference>
<feature type="compositionally biased region" description="Low complexity" evidence="2">
    <location>
        <begin position="161"/>
        <end position="175"/>
    </location>
</feature>
<dbReference type="PANTHER" id="PTHR24078:SF553">
    <property type="entry name" value="DNAJ HOMOLOG SUBFAMILY B MEMBER 5"/>
    <property type="match status" value="1"/>
</dbReference>
<keyword evidence="1" id="KW-0143">Chaperone</keyword>
<dbReference type="EMBL" id="LT554307">
    <property type="protein sequence ID" value="SAM03919.1"/>
    <property type="molecule type" value="Genomic_DNA"/>
</dbReference>
<dbReference type="STRING" id="4829.A0A163MDW6"/>
<dbReference type="CDD" id="cd10747">
    <property type="entry name" value="DnaJ_C"/>
    <property type="match status" value="1"/>
</dbReference>